<dbReference type="Pfam" id="PF13472">
    <property type="entry name" value="Lipase_GDSL_2"/>
    <property type="match status" value="1"/>
</dbReference>
<comment type="caution">
    <text evidence="2">The sequence shown here is derived from an EMBL/GenBank/DDBJ whole genome shotgun (WGS) entry which is preliminary data.</text>
</comment>
<dbReference type="Gene3D" id="3.40.50.1110">
    <property type="entry name" value="SGNH hydrolase"/>
    <property type="match status" value="1"/>
</dbReference>
<evidence type="ECO:0000313" key="2">
    <source>
        <dbReference type="EMBL" id="KYF70341.1"/>
    </source>
</evidence>
<dbReference type="InterPro" id="IPR013830">
    <property type="entry name" value="SGNH_hydro"/>
</dbReference>
<evidence type="ECO:0000313" key="3">
    <source>
        <dbReference type="Proteomes" id="UP000075260"/>
    </source>
</evidence>
<dbReference type="AlphaFoldDB" id="A0A150QQR8"/>
<protein>
    <recommendedName>
        <fullName evidence="1">SGNH hydrolase-type esterase domain-containing protein</fullName>
    </recommendedName>
</protein>
<dbReference type="InterPro" id="IPR036514">
    <property type="entry name" value="SGNH_hydro_sf"/>
</dbReference>
<proteinExistence type="predicted"/>
<evidence type="ECO:0000259" key="1">
    <source>
        <dbReference type="Pfam" id="PF13472"/>
    </source>
</evidence>
<dbReference type="Proteomes" id="UP000075260">
    <property type="component" value="Unassembled WGS sequence"/>
</dbReference>
<feature type="domain" description="SGNH hydrolase-type esterase" evidence="1">
    <location>
        <begin position="180"/>
        <end position="353"/>
    </location>
</feature>
<dbReference type="EMBL" id="JEMA01000405">
    <property type="protein sequence ID" value="KYF70341.1"/>
    <property type="molecule type" value="Genomic_DNA"/>
</dbReference>
<sequence>MCVAGQATFLCDGIRVRPVAATGIFGRPFVRIDAHPSLMHDSAEVRYEDPALWPNPRFAMHSSHSSLRLRTSASTLAVELYDTANRGLGDRGRPSVFVDGEPLDPPLPVTRDRVSYHELAIPRGRRADREIVAHSGPQLYTALPAPAREHRGTYLSALYLPADARIDIQRPPAPRPDIILGDSKGTGYYSSHVGSNSLHYQLEERGMRVITYAAGGWYLRSETGSALTVAACMPLARAIVRHSPARLWLQIGRNDLAGQYFTNIQNLATQLGNLCDACHQLLPDLQIIVPTITRETNEPDVTGGTWQDFRALQRALATGRDYVTIQDWATAWTKSEAPQFTSDGVHPNDRGYEHTVAMAIGEPHPYSPKRIASLRGWWEADTGLGGGAMSTVTASGNTPPTVNVTGTATRAFRLRVEVTTAGTPPSSRLRWTIDEGRYWEEIDVPLGASVPLGGTGLSLSMATGVGYANNVVYTWDVRPASWLDLSGNGNDLSVEHAGFAGQYNPTALNNQPGILWTPNQGMRLLGLNITAPYAVAVVATLGTMTPIRSLIGRQTAAEGVILYSSSATRMSVADGPSQINADGVVAKVPHVYVAIVDGANSRLYVDGAVAASGTLSNFPLTGLWFGLDRVAGWGSDGHHLAAALFAARPTDDEIACLTARWRQKYRF</sequence>
<name>A0A150QQR8_SORCE</name>
<accession>A0A150QQR8</accession>
<dbReference type="CDD" id="cd00229">
    <property type="entry name" value="SGNH_hydrolase"/>
    <property type="match status" value="1"/>
</dbReference>
<organism evidence="2 3">
    <name type="scientific">Sorangium cellulosum</name>
    <name type="common">Polyangium cellulosum</name>
    <dbReference type="NCBI Taxonomy" id="56"/>
    <lineage>
        <taxon>Bacteria</taxon>
        <taxon>Pseudomonadati</taxon>
        <taxon>Myxococcota</taxon>
        <taxon>Polyangia</taxon>
        <taxon>Polyangiales</taxon>
        <taxon>Polyangiaceae</taxon>
        <taxon>Sorangium</taxon>
    </lineage>
</organism>
<reference evidence="2 3" key="1">
    <citation type="submission" date="2014-02" db="EMBL/GenBank/DDBJ databases">
        <title>The small core and large imbalanced accessory genome model reveals a collaborative survival strategy of Sorangium cellulosum strains in nature.</title>
        <authorList>
            <person name="Han K."/>
            <person name="Peng R."/>
            <person name="Blom J."/>
            <person name="Li Y.-Z."/>
        </authorList>
    </citation>
    <scope>NUCLEOTIDE SEQUENCE [LARGE SCALE GENOMIC DNA]</scope>
    <source>
        <strain evidence="2 3">So0008-312</strain>
    </source>
</reference>
<dbReference type="SUPFAM" id="SSF52266">
    <property type="entry name" value="SGNH hydrolase"/>
    <property type="match status" value="1"/>
</dbReference>
<dbReference type="GO" id="GO:0016788">
    <property type="term" value="F:hydrolase activity, acting on ester bonds"/>
    <property type="evidence" value="ECO:0007669"/>
    <property type="project" value="UniProtKB-ARBA"/>
</dbReference>
<gene>
    <name evidence="2" type="ORF">BE15_15200</name>
</gene>